<protein>
    <recommendedName>
        <fullName evidence="5">[Ribosomal protein bS18]-alanine N-acetyltransferase</fullName>
        <ecNumber evidence="5">2.3.1.266</ecNumber>
    </recommendedName>
</protein>
<dbReference type="Gene3D" id="3.40.630.30">
    <property type="match status" value="1"/>
</dbReference>
<organism evidence="7 8">
    <name type="scientific">Marinobacter nanhaiticus D15-8W</name>
    <dbReference type="NCBI Taxonomy" id="626887"/>
    <lineage>
        <taxon>Bacteria</taxon>
        <taxon>Pseudomonadati</taxon>
        <taxon>Pseudomonadota</taxon>
        <taxon>Gammaproteobacteria</taxon>
        <taxon>Pseudomonadales</taxon>
        <taxon>Marinobacteraceae</taxon>
        <taxon>Marinobacter</taxon>
    </lineage>
</organism>
<dbReference type="SUPFAM" id="SSF55729">
    <property type="entry name" value="Acyl-CoA N-acyltransferases (Nat)"/>
    <property type="match status" value="1"/>
</dbReference>
<comment type="catalytic activity">
    <reaction evidence="5">
        <text>N-terminal L-alanyl-[ribosomal protein bS18] + acetyl-CoA = N-terminal N(alpha)-acetyl-L-alanyl-[ribosomal protein bS18] + CoA + H(+)</text>
        <dbReference type="Rhea" id="RHEA:43756"/>
        <dbReference type="Rhea" id="RHEA-COMP:10676"/>
        <dbReference type="Rhea" id="RHEA-COMP:10677"/>
        <dbReference type="ChEBI" id="CHEBI:15378"/>
        <dbReference type="ChEBI" id="CHEBI:57287"/>
        <dbReference type="ChEBI" id="CHEBI:57288"/>
        <dbReference type="ChEBI" id="CHEBI:64718"/>
        <dbReference type="ChEBI" id="CHEBI:83683"/>
        <dbReference type="EC" id="2.3.1.266"/>
    </reaction>
</comment>
<proteinExistence type="inferred from homology"/>
<sequence>MPRGRPYVDIGQLSRNIRPLEMSDLDHVLEIERGGYSHPWSERVFRDCFRPDYRLWAHTEIGELQAYAVVAHLFDEAHLLNFCVGRAHRNSGVGRQLLRFLVRAAFHEGMVRLILEVRRSNEPAIALYESEGFQMIGERPGYYPGVQQREDALVFALDSMKEH</sequence>
<evidence type="ECO:0000259" key="6">
    <source>
        <dbReference type="PROSITE" id="PS51186"/>
    </source>
</evidence>
<dbReference type="PANTHER" id="PTHR43420:SF12">
    <property type="entry name" value="N-ACETYLTRANSFERASE DOMAIN-CONTAINING PROTEIN"/>
    <property type="match status" value="1"/>
</dbReference>
<dbReference type="RefSeq" id="WP_004583395.1">
    <property type="nucleotide sequence ID" value="NZ_AP028878.1"/>
</dbReference>
<dbReference type="PATRIC" id="fig|626887.3.peg.835"/>
<keyword evidence="8" id="KW-1185">Reference proteome</keyword>
<dbReference type="AlphaFoldDB" id="N6W2W7"/>
<dbReference type="PROSITE" id="PS51186">
    <property type="entry name" value="GNAT"/>
    <property type="match status" value="1"/>
</dbReference>
<evidence type="ECO:0000256" key="5">
    <source>
        <dbReference type="HAMAP-Rule" id="MF_02210"/>
    </source>
</evidence>
<dbReference type="OrthoDB" id="9796919at2"/>
<evidence type="ECO:0000256" key="3">
    <source>
        <dbReference type="ARBA" id="ARBA00022679"/>
    </source>
</evidence>
<dbReference type="Pfam" id="PF00583">
    <property type="entry name" value="Acetyltransf_1"/>
    <property type="match status" value="1"/>
</dbReference>
<dbReference type="GO" id="GO:0005737">
    <property type="term" value="C:cytoplasm"/>
    <property type="evidence" value="ECO:0007669"/>
    <property type="project" value="UniProtKB-SubCell"/>
</dbReference>
<dbReference type="EMBL" id="APLQ01000010">
    <property type="protein sequence ID" value="ENO16885.1"/>
    <property type="molecule type" value="Genomic_DNA"/>
</dbReference>
<dbReference type="HOGENOM" id="CLU_013985_23_2_6"/>
<keyword evidence="2 5" id="KW-0963">Cytoplasm</keyword>
<comment type="similarity">
    <text evidence="1 5">Belongs to the acetyltransferase family. RimI subfamily.</text>
</comment>
<comment type="caution">
    <text evidence="5">Lacks conserved residue(s) required for the propagation of feature annotation.</text>
</comment>
<dbReference type="InterPro" id="IPR043690">
    <property type="entry name" value="RimI"/>
</dbReference>
<dbReference type="NCBIfam" id="TIGR01575">
    <property type="entry name" value="rimI"/>
    <property type="match status" value="1"/>
</dbReference>
<dbReference type="InterPro" id="IPR006464">
    <property type="entry name" value="AcTrfase_RimI/Ard1"/>
</dbReference>
<name>N6W2W7_9GAMM</name>
<comment type="caution">
    <text evidence="7">The sequence shown here is derived from an EMBL/GenBank/DDBJ whole genome shotgun (WGS) entry which is preliminary data.</text>
</comment>
<keyword evidence="4 5" id="KW-0012">Acyltransferase</keyword>
<dbReference type="InterPro" id="IPR050680">
    <property type="entry name" value="YpeA/RimI_acetyltransf"/>
</dbReference>
<evidence type="ECO:0000256" key="2">
    <source>
        <dbReference type="ARBA" id="ARBA00022490"/>
    </source>
</evidence>
<comment type="function">
    <text evidence="5">Acetylates the N-terminal alanine of ribosomal protein bS18.</text>
</comment>
<dbReference type="CDD" id="cd04301">
    <property type="entry name" value="NAT_SF"/>
    <property type="match status" value="1"/>
</dbReference>
<feature type="active site" description="Proton acceptor" evidence="5">
    <location>
        <position position="116"/>
    </location>
</feature>
<dbReference type="GO" id="GO:0008999">
    <property type="term" value="F:protein-N-terminal-alanine acetyltransferase activity"/>
    <property type="evidence" value="ECO:0007669"/>
    <property type="project" value="UniProtKB-UniRule"/>
</dbReference>
<keyword evidence="3 5" id="KW-0808">Transferase</keyword>
<dbReference type="STRING" id="626887.J057_04235"/>
<evidence type="ECO:0000313" key="7">
    <source>
        <dbReference type="EMBL" id="ENO16885.1"/>
    </source>
</evidence>
<comment type="subcellular location">
    <subcellularLocation>
        <location evidence="5">Cytoplasm</location>
    </subcellularLocation>
</comment>
<dbReference type="HAMAP" id="MF_02210">
    <property type="entry name" value="RimI"/>
    <property type="match status" value="1"/>
</dbReference>
<feature type="domain" description="N-acetyltransferase" evidence="6">
    <location>
        <begin position="15"/>
        <end position="158"/>
    </location>
</feature>
<gene>
    <name evidence="5 7" type="primary">rimI</name>
    <name evidence="7" type="ORF">J057_04235</name>
</gene>
<evidence type="ECO:0000313" key="8">
    <source>
        <dbReference type="Proteomes" id="UP000013165"/>
    </source>
</evidence>
<accession>N6W2W7</accession>
<dbReference type="eggNOG" id="COG0456">
    <property type="taxonomic scope" value="Bacteria"/>
</dbReference>
<reference evidence="7 8" key="1">
    <citation type="journal article" date="2013" name="Genome Announc.">
        <title>Genome Sequence of the Polycyclic Aromatic Hydrocarbon-Degrading Bacterium Strain Marinobacter nanhaiticus D15-8WT.</title>
        <authorList>
            <person name="Cui Z."/>
            <person name="Gao W."/>
            <person name="Li Q."/>
            <person name="Xu G."/>
            <person name="Zheng L."/>
        </authorList>
    </citation>
    <scope>NUCLEOTIDE SEQUENCE [LARGE SCALE GENOMIC DNA]</scope>
    <source>
        <strain evidence="7 8">D15-8W</strain>
    </source>
</reference>
<dbReference type="EC" id="2.3.1.266" evidence="5"/>
<feature type="active site" description="Proton donor" evidence="5">
    <location>
        <position position="128"/>
    </location>
</feature>
<dbReference type="InterPro" id="IPR000182">
    <property type="entry name" value="GNAT_dom"/>
</dbReference>
<evidence type="ECO:0000256" key="4">
    <source>
        <dbReference type="ARBA" id="ARBA00023315"/>
    </source>
</evidence>
<dbReference type="PANTHER" id="PTHR43420">
    <property type="entry name" value="ACETYLTRANSFERASE"/>
    <property type="match status" value="1"/>
</dbReference>
<feature type="binding site" evidence="5">
    <location>
        <position position="121"/>
    </location>
    <ligand>
        <name>acetyl-CoA</name>
        <dbReference type="ChEBI" id="CHEBI:57288"/>
    </ligand>
</feature>
<dbReference type="InterPro" id="IPR016181">
    <property type="entry name" value="Acyl_CoA_acyltransferase"/>
</dbReference>
<evidence type="ECO:0000256" key="1">
    <source>
        <dbReference type="ARBA" id="ARBA00005395"/>
    </source>
</evidence>
<dbReference type="Proteomes" id="UP000013165">
    <property type="component" value="Unassembled WGS sequence"/>
</dbReference>